<comment type="caution">
    <text evidence="3">The sequence shown here is derived from an EMBL/GenBank/DDBJ whole genome shotgun (WGS) entry which is preliminary data.</text>
</comment>
<organism evidence="3 4">
    <name type="scientific">Mycobacterium kiyosense</name>
    <dbReference type="NCBI Taxonomy" id="2871094"/>
    <lineage>
        <taxon>Bacteria</taxon>
        <taxon>Bacillati</taxon>
        <taxon>Actinomycetota</taxon>
        <taxon>Actinomycetes</taxon>
        <taxon>Mycobacteriales</taxon>
        <taxon>Mycobacteriaceae</taxon>
        <taxon>Mycobacterium</taxon>
    </lineage>
</organism>
<protein>
    <submittedName>
        <fullName evidence="3">Uncharacterized protein</fullName>
    </submittedName>
</protein>
<dbReference type="Proteomes" id="UP001165663">
    <property type="component" value="Unassembled WGS sequence"/>
</dbReference>
<keyword evidence="4" id="KW-1185">Reference proteome</keyword>
<feature type="compositionally biased region" description="Basic and acidic residues" evidence="1">
    <location>
        <begin position="20"/>
        <end position="33"/>
    </location>
</feature>
<dbReference type="GeneID" id="83632045"/>
<proteinExistence type="predicted"/>
<dbReference type="EMBL" id="BRXE01000095">
    <property type="protein sequence ID" value="GLB85693.1"/>
    <property type="molecule type" value="Genomic_DNA"/>
</dbReference>
<evidence type="ECO:0000313" key="3">
    <source>
        <dbReference type="EMBL" id="GLD32258.1"/>
    </source>
</evidence>
<gene>
    <name evidence="3" type="ORF">Mkiyose1413_41410</name>
    <name evidence="2" type="ORF">SRL2020028_49490</name>
</gene>
<reference evidence="3" key="1">
    <citation type="submission" date="2022-08" db="EMBL/GenBank/DDBJ databases">
        <title>Mycobacterium kiyosense sp. nov., scotochromogenic slow-glowing species isolated from respiratory specimens.</title>
        <authorList>
            <person name="Fukano H."/>
            <person name="Kazumi Y."/>
            <person name="Sakagami N."/>
            <person name="Ato M."/>
            <person name="Mitarai S."/>
            <person name="Hoshino Y."/>
        </authorList>
    </citation>
    <scope>NUCLEOTIDE SEQUENCE</scope>
    <source>
        <strain evidence="3">1413</strain>
        <strain evidence="2">SRL2020-028</strain>
    </source>
</reference>
<sequence>MTSPEPSEAPRQGPLTRRGRPADRPEGVYEPPERVQPTGSGLEVAVVGENGRRRTFKLKTFPLPGWHKPLADAFARCTGASGTLRTPESAAGVFWCWHRFLVALASLVDPPATPGELTVDHLECYWRQRHAQVKQRGLVHEVRAVGRVVGEMPAGMIAEEVDAWLHRRRSVGQNPAIGGYSDREFNAIMAAARSEVAAIRSRLQRGQRLVTRYEREPDTLSAEERRLAKVLAEIAATGEIPVIAHDSRAWDNHPMMTLARQLFVTGFDLGPLLTLAVGISGRNLETLKDLTIEHDVLEDKAVRVEVIKRRRGPARMFETVHWEIGTPSQQLRRPGGYYLLLEQMMRLGRSFSGTSSLWSVWDPPDGHHGPFDVGLHLKDWHMQRWKQRHPLLDDNGQPLQITSLRLKKTVDIRNTRAAGGHLPSSIRSNTMPVLFTNYLRGDPSVHDWAGGVITAALSDAETAAQACHARVLAGQVTTPNNAALQLDVTATTATDLLAGNLDTAVTACADIDHSPLDGGGRCGVSFLMCFGCSNALVTHNHIPKLKALLDWLIDERGKIALDLWWRRYGMAWIAITEHIRPKFTPAEWDRAQPAEGLPELLALLDGPQEPR</sequence>
<evidence type="ECO:0000313" key="4">
    <source>
        <dbReference type="Proteomes" id="UP001064782"/>
    </source>
</evidence>
<dbReference type="RefSeq" id="WP_136623054.1">
    <property type="nucleotide sequence ID" value="NZ_BRXE01000095.1"/>
</dbReference>
<evidence type="ECO:0000313" key="2">
    <source>
        <dbReference type="EMBL" id="GLB85693.1"/>
    </source>
</evidence>
<accession>A0A9P3QBK8</accession>
<dbReference type="Proteomes" id="UP001064782">
    <property type="component" value="Unassembled WGS sequence"/>
</dbReference>
<name>A0A9P3QBK8_9MYCO</name>
<dbReference type="AlphaFoldDB" id="A0A9P3QBK8"/>
<evidence type="ECO:0000256" key="1">
    <source>
        <dbReference type="SAM" id="MobiDB-lite"/>
    </source>
</evidence>
<dbReference type="EMBL" id="BRZI01000039">
    <property type="protein sequence ID" value="GLD32258.1"/>
    <property type="molecule type" value="Genomic_DNA"/>
</dbReference>
<feature type="region of interest" description="Disordered" evidence="1">
    <location>
        <begin position="1"/>
        <end position="41"/>
    </location>
</feature>